<protein>
    <submittedName>
        <fullName evidence="3">Peptide synthetase</fullName>
    </submittedName>
</protein>
<dbReference type="GO" id="GO:0031177">
    <property type="term" value="F:phosphopantetheine binding"/>
    <property type="evidence" value="ECO:0007669"/>
    <property type="project" value="TreeGrafter"/>
</dbReference>
<reference evidence="3" key="1">
    <citation type="submission" date="2020-01" db="EMBL/GenBank/DDBJ databases">
        <title>Insect and environment-associated Actinomycetes.</title>
        <authorList>
            <person name="Currrie C."/>
            <person name="Chevrette M."/>
            <person name="Carlson C."/>
            <person name="Stubbendieck R."/>
            <person name="Wendt-Pienkowski E."/>
        </authorList>
    </citation>
    <scope>NUCLEOTIDE SEQUENCE</scope>
    <source>
        <strain evidence="3">SID505</strain>
    </source>
</reference>
<dbReference type="Pfam" id="PF00550">
    <property type="entry name" value="PP-binding"/>
    <property type="match status" value="1"/>
</dbReference>
<dbReference type="PANTHER" id="PTHR45527">
    <property type="entry name" value="NONRIBOSOMAL PEPTIDE SYNTHETASE"/>
    <property type="match status" value="1"/>
</dbReference>
<dbReference type="SUPFAM" id="SSF47336">
    <property type="entry name" value="ACP-like"/>
    <property type="match status" value="1"/>
</dbReference>
<sequence>RPPAPAALPTPPAPAAHPAPAAGAAEAAEAPAAVLAGIWRDVFGVEEIGPDDDFWDLGGNSLYAIRIGTLARERGLPGVALRQLYLTPTLGALSEALARGV</sequence>
<dbReference type="Gene3D" id="1.10.1200.10">
    <property type="entry name" value="ACP-like"/>
    <property type="match status" value="1"/>
</dbReference>
<feature type="compositionally biased region" description="Pro residues" evidence="1">
    <location>
        <begin position="1"/>
        <end position="17"/>
    </location>
</feature>
<feature type="region of interest" description="Disordered" evidence="1">
    <location>
        <begin position="1"/>
        <end position="24"/>
    </location>
</feature>
<feature type="non-terminal residue" evidence="3">
    <location>
        <position position="1"/>
    </location>
</feature>
<dbReference type="GO" id="GO:0043041">
    <property type="term" value="P:amino acid activation for nonribosomal peptide biosynthetic process"/>
    <property type="evidence" value="ECO:0007669"/>
    <property type="project" value="TreeGrafter"/>
</dbReference>
<evidence type="ECO:0000313" key="3">
    <source>
        <dbReference type="EMBL" id="NEB85222.1"/>
    </source>
</evidence>
<dbReference type="AlphaFoldDB" id="A0A6G3SR47"/>
<dbReference type="InterPro" id="IPR009081">
    <property type="entry name" value="PP-bd_ACP"/>
</dbReference>
<dbReference type="RefSeq" id="WP_239148418.1">
    <property type="nucleotide sequence ID" value="NZ_JAAGMK010000367.1"/>
</dbReference>
<dbReference type="GO" id="GO:0005829">
    <property type="term" value="C:cytosol"/>
    <property type="evidence" value="ECO:0007669"/>
    <property type="project" value="TreeGrafter"/>
</dbReference>
<evidence type="ECO:0000256" key="1">
    <source>
        <dbReference type="SAM" id="MobiDB-lite"/>
    </source>
</evidence>
<proteinExistence type="predicted"/>
<name>A0A6G3SR47_STRAQ</name>
<dbReference type="InterPro" id="IPR036736">
    <property type="entry name" value="ACP-like_sf"/>
</dbReference>
<dbReference type="PANTHER" id="PTHR45527:SF1">
    <property type="entry name" value="FATTY ACID SYNTHASE"/>
    <property type="match status" value="1"/>
</dbReference>
<evidence type="ECO:0000259" key="2">
    <source>
        <dbReference type="PROSITE" id="PS50075"/>
    </source>
</evidence>
<comment type="caution">
    <text evidence="3">The sequence shown here is derived from an EMBL/GenBank/DDBJ whole genome shotgun (WGS) entry which is preliminary data.</text>
</comment>
<feature type="domain" description="Carrier" evidence="2">
    <location>
        <begin position="26"/>
        <end position="101"/>
    </location>
</feature>
<dbReference type="PROSITE" id="PS50075">
    <property type="entry name" value="CARRIER"/>
    <property type="match status" value="1"/>
</dbReference>
<dbReference type="EMBL" id="JAAGMK010000367">
    <property type="protein sequence ID" value="NEB85222.1"/>
    <property type="molecule type" value="Genomic_DNA"/>
</dbReference>
<accession>A0A6G3SR47</accession>
<dbReference type="GO" id="GO:0044550">
    <property type="term" value="P:secondary metabolite biosynthetic process"/>
    <property type="evidence" value="ECO:0007669"/>
    <property type="project" value="TreeGrafter"/>
</dbReference>
<organism evidence="3">
    <name type="scientific">Streptomyces anulatus</name>
    <name type="common">Streptomyces chrysomallus</name>
    <dbReference type="NCBI Taxonomy" id="1892"/>
    <lineage>
        <taxon>Bacteria</taxon>
        <taxon>Bacillati</taxon>
        <taxon>Actinomycetota</taxon>
        <taxon>Actinomycetes</taxon>
        <taxon>Kitasatosporales</taxon>
        <taxon>Streptomycetaceae</taxon>
        <taxon>Streptomyces</taxon>
    </lineage>
</organism>
<gene>
    <name evidence="3" type="ORF">G3I43_13675</name>
</gene>